<dbReference type="GO" id="GO:0051087">
    <property type="term" value="F:protein-folding chaperone binding"/>
    <property type="evidence" value="ECO:0000318"/>
    <property type="project" value="GO_Central"/>
</dbReference>
<dbReference type="STRING" id="4097.A0A1S4AYQ9"/>
<name>A0A1S4AYQ9_TOBAC</name>
<feature type="compositionally biased region" description="Polar residues" evidence="2">
    <location>
        <begin position="119"/>
        <end position="137"/>
    </location>
</feature>
<accession>A0A1S4AYQ9</accession>
<feature type="region of interest" description="Disordered" evidence="2">
    <location>
        <begin position="85"/>
        <end position="187"/>
    </location>
</feature>
<keyword evidence="4" id="KW-1185">Reference proteome</keyword>
<dbReference type="GO" id="GO:0051082">
    <property type="term" value="F:unfolded protein binding"/>
    <property type="evidence" value="ECO:0000318"/>
    <property type="project" value="GO_Central"/>
</dbReference>
<dbReference type="InterPro" id="IPR051339">
    <property type="entry name" value="DnaJ_subfamily_B"/>
</dbReference>
<dbReference type="KEGG" id="nta:107802757"/>
<dbReference type="InterPro" id="IPR002939">
    <property type="entry name" value="DnaJ_C"/>
</dbReference>
<feature type="region of interest" description="Disordered" evidence="2">
    <location>
        <begin position="35"/>
        <end position="61"/>
    </location>
</feature>
<dbReference type="CDD" id="cd10747">
    <property type="entry name" value="DnaJ_C"/>
    <property type="match status" value="1"/>
</dbReference>
<dbReference type="SUPFAM" id="SSF49493">
    <property type="entry name" value="HSP40/DnaJ peptide-binding domain"/>
    <property type="match status" value="2"/>
</dbReference>
<dbReference type="PANTHER" id="PTHR24078:SF574">
    <property type="entry name" value="CHAPERONE DNAJ C-TERMINAL DOMAIN-CONTAINING PROTEIN"/>
    <property type="match status" value="1"/>
</dbReference>
<dbReference type="PANTHER" id="PTHR24078">
    <property type="entry name" value="DNAJ HOMOLOG SUBFAMILY C MEMBER"/>
    <property type="match status" value="1"/>
</dbReference>
<dbReference type="Proteomes" id="UP000790787">
    <property type="component" value="Chromosome 22"/>
</dbReference>
<dbReference type="GO" id="GO:0006457">
    <property type="term" value="P:protein folding"/>
    <property type="evidence" value="ECO:0007669"/>
    <property type="project" value="InterPro"/>
</dbReference>
<dbReference type="AlphaFoldDB" id="A0A1S4AYQ9"/>
<dbReference type="Gene3D" id="2.60.260.20">
    <property type="entry name" value="Urease metallochaperone UreE, N-terminal domain"/>
    <property type="match status" value="2"/>
</dbReference>
<dbReference type="GO" id="GO:0005829">
    <property type="term" value="C:cytosol"/>
    <property type="evidence" value="ECO:0000318"/>
    <property type="project" value="GO_Central"/>
</dbReference>
<feature type="domain" description="Chaperone DnaJ C-terminal" evidence="3">
    <location>
        <begin position="240"/>
        <end position="396"/>
    </location>
</feature>
<evidence type="ECO:0000256" key="2">
    <source>
        <dbReference type="SAM" id="MobiDB-lite"/>
    </source>
</evidence>
<keyword evidence="1" id="KW-0143">Chaperone</keyword>
<feature type="compositionally biased region" description="Gly residues" evidence="2">
    <location>
        <begin position="151"/>
        <end position="160"/>
    </location>
</feature>
<evidence type="ECO:0000256" key="1">
    <source>
        <dbReference type="ARBA" id="ARBA00023186"/>
    </source>
</evidence>
<proteinExistence type="predicted"/>
<dbReference type="PaxDb" id="4097-A0A1S4AYQ9"/>
<dbReference type="RefSeq" id="XP_016481802.1">
    <property type="nucleotide sequence ID" value="XM_016626316.1"/>
</dbReference>
<evidence type="ECO:0000313" key="4">
    <source>
        <dbReference type="Proteomes" id="UP000790787"/>
    </source>
</evidence>
<feature type="compositionally biased region" description="Low complexity" evidence="2">
    <location>
        <begin position="96"/>
        <end position="118"/>
    </location>
</feature>
<dbReference type="FunFam" id="2.60.260.20:FF:000006">
    <property type="entry name" value="DnaJ subfamily B member 13"/>
    <property type="match status" value="1"/>
</dbReference>
<reference evidence="5" key="2">
    <citation type="submission" date="2025-08" db="UniProtKB">
        <authorList>
            <consortium name="RefSeq"/>
        </authorList>
    </citation>
    <scope>IDENTIFICATION</scope>
    <source>
        <tissue evidence="5">Leaf</tissue>
    </source>
</reference>
<dbReference type="Pfam" id="PF01556">
    <property type="entry name" value="DnaJ_C"/>
    <property type="match status" value="1"/>
</dbReference>
<gene>
    <name evidence="5" type="primary">LOC107802757</name>
</gene>
<reference evidence="4" key="1">
    <citation type="journal article" date="2014" name="Nat. Commun.">
        <title>The tobacco genome sequence and its comparison with those of tomato and potato.</title>
        <authorList>
            <person name="Sierro N."/>
            <person name="Battey J.N."/>
            <person name="Ouadi S."/>
            <person name="Bakaher N."/>
            <person name="Bovet L."/>
            <person name="Willig A."/>
            <person name="Goepfert S."/>
            <person name="Peitsch M.C."/>
            <person name="Ivanov N.V."/>
        </authorList>
    </citation>
    <scope>NUCLEOTIDE SEQUENCE [LARGE SCALE GENOMIC DNA]</scope>
</reference>
<dbReference type="FunFam" id="2.60.260.20:FF:000015">
    <property type="entry name" value="Heat shock protein 40"/>
    <property type="match status" value="1"/>
</dbReference>
<evidence type="ECO:0000259" key="3">
    <source>
        <dbReference type="Pfam" id="PF01556"/>
    </source>
</evidence>
<evidence type="ECO:0000313" key="5">
    <source>
        <dbReference type="RefSeq" id="XP_016481802.1"/>
    </source>
</evidence>
<organism evidence="4 5">
    <name type="scientific">Nicotiana tabacum</name>
    <name type="common">Common tobacco</name>
    <dbReference type="NCBI Taxonomy" id="4097"/>
    <lineage>
        <taxon>Eukaryota</taxon>
        <taxon>Viridiplantae</taxon>
        <taxon>Streptophyta</taxon>
        <taxon>Embryophyta</taxon>
        <taxon>Tracheophyta</taxon>
        <taxon>Spermatophyta</taxon>
        <taxon>Magnoliopsida</taxon>
        <taxon>eudicotyledons</taxon>
        <taxon>Gunneridae</taxon>
        <taxon>Pentapetalae</taxon>
        <taxon>asterids</taxon>
        <taxon>lamiids</taxon>
        <taxon>Solanales</taxon>
        <taxon>Solanaceae</taxon>
        <taxon>Nicotianoideae</taxon>
        <taxon>Nicotianeae</taxon>
        <taxon>Nicotiana</taxon>
    </lineage>
</organism>
<sequence>MADHSRATSHEFCSSFGFGSVCKVCKSFVSRFSPDRILSPKNKTQQPHNKDQKPKSNILPDHKVSIKKSSFDEAINDVEELRYNHNEGVPKGGGLNNNHRNNEHYYYTSSPISSPPGSRNTSPSRLSRTISRIFRTTSGKHHNFVPSSNVSGGGGGGSGSGPALASTLSRNASRTHDRVDSTHSVPKSFLRSASLQNRSEAPAAASTALPASFSRNASWRSSTPIMFSSSTGLVKPPPMEETLECTLEELCFGCVKKMKVTRDTVTDIRLTEEEEVLTIKVKPGWTKGTKITFEGKGNERPGTSPADVIFVIAEKRHPLFRREGDNLELAVEIPLVKALTGCTISMPLLGGEKMSLTIDDIIYPGYEKIIAGQGMAKPNEQGNRGNLIITFLVAFPTELTEEQRSDVVRILEDSC</sequence>
<feature type="compositionally biased region" description="Basic and acidic residues" evidence="2">
    <location>
        <begin position="48"/>
        <end position="61"/>
    </location>
</feature>
<dbReference type="GeneID" id="107802757"/>
<dbReference type="InterPro" id="IPR008971">
    <property type="entry name" value="HSP40/DnaJ_pept-bd"/>
</dbReference>
<dbReference type="SMR" id="A0A1S4AYQ9"/>
<dbReference type="OrthoDB" id="550424at2759"/>
<protein>
    <submittedName>
        <fullName evidence="5">DnaJ homolog subfamily B member 4-like</fullName>
    </submittedName>
    <submittedName>
        <fullName evidence="5">Uncharacterized protein LOC107802757</fullName>
    </submittedName>
</protein>